<sequence>MPGTAYARRPTSRRRRWERSRAHLGSKSAESRSIVLTRHSPGGYLLSGWEVSSHHGSDGSARKLKKAGEQRLAVSRSHSRRPHKILHTFMSSQAVDYDDLEATTNIEEITGDELNQNTLRSLKKDELSSLWLCARGLAPDVYEDGEYYELGSSKELGWLGHFMKKST</sequence>
<protein>
    <submittedName>
        <fullName evidence="2">Uncharacterized protein</fullName>
    </submittedName>
</protein>
<evidence type="ECO:0000313" key="3">
    <source>
        <dbReference type="Proteomes" id="UP000266841"/>
    </source>
</evidence>
<comment type="caution">
    <text evidence="2">The sequence shown here is derived from an EMBL/GenBank/DDBJ whole genome shotgun (WGS) entry which is preliminary data.</text>
</comment>
<accession>K0S151</accession>
<evidence type="ECO:0000313" key="2">
    <source>
        <dbReference type="EMBL" id="EJK58484.1"/>
    </source>
</evidence>
<organism evidence="2 3">
    <name type="scientific">Thalassiosira oceanica</name>
    <name type="common">Marine diatom</name>
    <dbReference type="NCBI Taxonomy" id="159749"/>
    <lineage>
        <taxon>Eukaryota</taxon>
        <taxon>Sar</taxon>
        <taxon>Stramenopiles</taxon>
        <taxon>Ochrophyta</taxon>
        <taxon>Bacillariophyta</taxon>
        <taxon>Coscinodiscophyceae</taxon>
        <taxon>Thalassiosirophycidae</taxon>
        <taxon>Thalassiosirales</taxon>
        <taxon>Thalassiosiraceae</taxon>
        <taxon>Thalassiosira</taxon>
    </lineage>
</organism>
<dbReference type="Proteomes" id="UP000266841">
    <property type="component" value="Unassembled WGS sequence"/>
</dbReference>
<proteinExistence type="predicted"/>
<feature type="non-terminal residue" evidence="2">
    <location>
        <position position="167"/>
    </location>
</feature>
<keyword evidence="3" id="KW-1185">Reference proteome</keyword>
<name>K0S151_THAOC</name>
<gene>
    <name evidence="2" type="ORF">THAOC_21383</name>
</gene>
<dbReference type="EMBL" id="AGNL01025085">
    <property type="protein sequence ID" value="EJK58484.1"/>
    <property type="molecule type" value="Genomic_DNA"/>
</dbReference>
<feature type="compositionally biased region" description="Basic and acidic residues" evidence="1">
    <location>
        <begin position="56"/>
        <end position="69"/>
    </location>
</feature>
<dbReference type="AlphaFoldDB" id="K0S151"/>
<feature type="region of interest" description="Disordered" evidence="1">
    <location>
        <begin position="1"/>
        <end position="33"/>
    </location>
</feature>
<reference evidence="2 3" key="1">
    <citation type="journal article" date="2012" name="Genome Biol.">
        <title>Genome and low-iron response of an oceanic diatom adapted to chronic iron limitation.</title>
        <authorList>
            <person name="Lommer M."/>
            <person name="Specht M."/>
            <person name="Roy A.S."/>
            <person name="Kraemer L."/>
            <person name="Andreson R."/>
            <person name="Gutowska M.A."/>
            <person name="Wolf J."/>
            <person name="Bergner S.V."/>
            <person name="Schilhabel M.B."/>
            <person name="Klostermeier U.C."/>
            <person name="Beiko R.G."/>
            <person name="Rosenstiel P."/>
            <person name="Hippler M."/>
            <person name="Laroche J."/>
        </authorList>
    </citation>
    <scope>NUCLEOTIDE SEQUENCE [LARGE SCALE GENOMIC DNA]</scope>
    <source>
        <strain evidence="2 3">CCMP1005</strain>
    </source>
</reference>
<evidence type="ECO:0000256" key="1">
    <source>
        <dbReference type="SAM" id="MobiDB-lite"/>
    </source>
</evidence>
<feature type="compositionally biased region" description="Basic residues" evidence="1">
    <location>
        <begin position="10"/>
        <end position="24"/>
    </location>
</feature>
<feature type="region of interest" description="Disordered" evidence="1">
    <location>
        <begin position="56"/>
        <end position="79"/>
    </location>
</feature>